<evidence type="ECO:0000256" key="6">
    <source>
        <dbReference type="ARBA" id="ARBA00023079"/>
    </source>
</evidence>
<evidence type="ECO:0000256" key="5">
    <source>
        <dbReference type="ARBA" id="ARBA00023004"/>
    </source>
</evidence>
<dbReference type="SUPFAM" id="SSF140959">
    <property type="entry name" value="Indolic compounds 2,3-dioxygenase-like"/>
    <property type="match status" value="1"/>
</dbReference>
<name>A0ABS1WX46_9GAMM</name>
<comment type="similarity">
    <text evidence="7">Belongs to the tryptophan 2,3-dioxygenase family.</text>
</comment>
<feature type="binding site" description="axial binding residue" evidence="7">
    <location>
        <position position="247"/>
    </location>
    <ligand>
        <name>heme</name>
        <dbReference type="ChEBI" id="CHEBI:30413"/>
    </ligand>
    <ligandPart>
        <name>Fe</name>
        <dbReference type="ChEBI" id="CHEBI:18248"/>
    </ligandPart>
</feature>
<comment type="function">
    <text evidence="7">Heme-dependent dioxygenase that catalyzes the oxidative cleavage of the L-tryptophan (L-Trp) pyrrole ring and converts L-tryptophan to N-formyl-L-kynurenine. Catalyzes the oxidative cleavage of the indole moiety.</text>
</comment>
<feature type="binding site" evidence="7">
    <location>
        <begin position="58"/>
        <end position="62"/>
    </location>
    <ligand>
        <name>substrate</name>
    </ligand>
</feature>
<dbReference type="InterPro" id="IPR037217">
    <property type="entry name" value="Trp/Indoleamine_2_3_dOase-like"/>
</dbReference>
<comment type="subunit">
    <text evidence="7">Homotetramer.</text>
</comment>
<accession>A0ABS1WX46</accession>
<gene>
    <name evidence="7 8" type="primary">kynA</name>
    <name evidence="8" type="ORF">JM946_12220</name>
</gene>
<dbReference type="EC" id="1.13.11.11" evidence="7"/>
<keyword evidence="6 7" id="KW-0823">Tryptophan catabolism</keyword>
<evidence type="ECO:0000256" key="3">
    <source>
        <dbReference type="ARBA" id="ARBA00022964"/>
    </source>
</evidence>
<dbReference type="HAMAP" id="MF_01972">
    <property type="entry name" value="T23O"/>
    <property type="match status" value="1"/>
</dbReference>
<feature type="binding site" evidence="7">
    <location>
        <position position="261"/>
    </location>
    <ligand>
        <name>substrate</name>
    </ligand>
</feature>
<dbReference type="InterPro" id="IPR017485">
    <property type="entry name" value="Trp_2-3-dOase_bac"/>
</dbReference>
<dbReference type="PANTHER" id="PTHR10138">
    <property type="entry name" value="TRYPTOPHAN 2,3-DIOXYGENASE"/>
    <property type="match status" value="1"/>
</dbReference>
<dbReference type="GO" id="GO:0004833">
    <property type="term" value="F:L-tryptophan 2,3-dioxygenase activity"/>
    <property type="evidence" value="ECO:0007669"/>
    <property type="project" value="UniProtKB-EC"/>
</dbReference>
<evidence type="ECO:0000256" key="4">
    <source>
        <dbReference type="ARBA" id="ARBA00023002"/>
    </source>
</evidence>
<dbReference type="PANTHER" id="PTHR10138:SF0">
    <property type="entry name" value="TRYPTOPHAN 2,3-DIOXYGENASE"/>
    <property type="match status" value="1"/>
</dbReference>
<evidence type="ECO:0000256" key="2">
    <source>
        <dbReference type="ARBA" id="ARBA00022723"/>
    </source>
</evidence>
<protein>
    <recommendedName>
        <fullName evidence="7">Tryptophan 2,3-dioxygenase</fullName>
        <shortName evidence="7">TDO</shortName>
        <ecNumber evidence="7">1.13.11.11</ecNumber>
    </recommendedName>
    <alternativeName>
        <fullName evidence="7">Tryptamin 2,3-dioxygenase</fullName>
    </alternativeName>
    <alternativeName>
        <fullName evidence="7">Tryptophan oxygenase</fullName>
        <shortName evidence="7">TO</shortName>
        <shortName evidence="7">TRPO</shortName>
    </alternativeName>
    <alternativeName>
        <fullName evidence="7">Tryptophan pyrrolase</fullName>
    </alternativeName>
    <alternativeName>
        <fullName evidence="7">Tryptophanase</fullName>
    </alternativeName>
</protein>
<sequence length="289" mass="33647">MSNPNPPAPEPNRRPVDFSDEQVHWDLGESQSYGEYLGLSQILSAQRPVSFEHDEMLFIIIHQASELWMKLCLHELTAAREHIRRDDLGPSFKMLARVSRIQQQLVQSWDVLATMTPAEYSLFRNQLGRASGFQSVQYRTLEFIIGNKNADAIEVHRRDAASYDELQRALHSPSIYDETLRLLSRRGFEIPQEYLDRDWSQPYQPSKQVAAAWLAVYHSVEDNWDLYDLAEKLVDLDHKFQLWRFSHMKTVERIIGYKRGTGGTGGVSYLNKALELRFFPELWTIRTSM</sequence>
<keyword evidence="9" id="KW-1185">Reference proteome</keyword>
<evidence type="ECO:0000313" key="8">
    <source>
        <dbReference type="EMBL" id="MBM0105522.1"/>
    </source>
</evidence>
<dbReference type="Pfam" id="PF03301">
    <property type="entry name" value="Trp_dioxygenase"/>
    <property type="match status" value="2"/>
</dbReference>
<comment type="cofactor">
    <cofactor evidence="7">
        <name>heme</name>
        <dbReference type="ChEBI" id="CHEBI:30413"/>
    </cofactor>
    <text evidence="7">Binds 1 heme group per subunit.</text>
</comment>
<comment type="pathway">
    <text evidence="7">Amino-acid degradation; L-tryptophan degradation via kynurenine pathway; L-kynurenine from L-tryptophan: step 1/2.</text>
</comment>
<evidence type="ECO:0000313" key="9">
    <source>
        <dbReference type="Proteomes" id="UP000661077"/>
    </source>
</evidence>
<dbReference type="NCBIfam" id="TIGR03036">
    <property type="entry name" value="trp_2_3_diox"/>
    <property type="match status" value="1"/>
</dbReference>
<dbReference type="Gene3D" id="1.20.58.480">
    <property type="match status" value="1"/>
</dbReference>
<comment type="catalytic activity">
    <reaction evidence="7">
        <text>L-tryptophan + O2 = N-formyl-L-kynurenine</text>
        <dbReference type="Rhea" id="RHEA:24536"/>
        <dbReference type="ChEBI" id="CHEBI:15379"/>
        <dbReference type="ChEBI" id="CHEBI:57912"/>
        <dbReference type="ChEBI" id="CHEBI:58629"/>
        <dbReference type="EC" id="1.13.11.11"/>
    </reaction>
</comment>
<reference evidence="8 9" key="1">
    <citation type="journal article" date="2021" name="Int. J. Syst. Evol. Microbiol.">
        <title>Steroidobacter gossypii sp. nov., isolated from soil of cotton cropping field.</title>
        <authorList>
            <person name="Huang R."/>
            <person name="Yang S."/>
            <person name="Zhen C."/>
            <person name="Liu W."/>
        </authorList>
    </citation>
    <scope>NUCLEOTIDE SEQUENCE [LARGE SCALE GENOMIC DNA]</scope>
    <source>
        <strain evidence="8 9">S1-65</strain>
    </source>
</reference>
<keyword evidence="5 7" id="KW-0408">Iron</keyword>
<dbReference type="RefSeq" id="WP_203167561.1">
    <property type="nucleotide sequence ID" value="NZ_JAEVLS010000002.1"/>
</dbReference>
<keyword evidence="3 7" id="KW-0223">Dioxygenase</keyword>
<keyword evidence="4 7" id="KW-0560">Oxidoreductase</keyword>
<dbReference type="EMBL" id="JAEVLS010000002">
    <property type="protein sequence ID" value="MBM0105522.1"/>
    <property type="molecule type" value="Genomic_DNA"/>
</dbReference>
<organism evidence="8 9">
    <name type="scientific">Steroidobacter gossypii</name>
    <dbReference type="NCBI Taxonomy" id="2805490"/>
    <lineage>
        <taxon>Bacteria</taxon>
        <taxon>Pseudomonadati</taxon>
        <taxon>Pseudomonadota</taxon>
        <taxon>Gammaproteobacteria</taxon>
        <taxon>Steroidobacterales</taxon>
        <taxon>Steroidobacteraceae</taxon>
        <taxon>Steroidobacter</taxon>
    </lineage>
</organism>
<evidence type="ECO:0000256" key="1">
    <source>
        <dbReference type="ARBA" id="ARBA00022617"/>
    </source>
</evidence>
<evidence type="ECO:0000256" key="7">
    <source>
        <dbReference type="HAMAP-Rule" id="MF_01972"/>
    </source>
</evidence>
<comment type="caution">
    <text evidence="8">The sequence shown here is derived from an EMBL/GenBank/DDBJ whole genome shotgun (WGS) entry which is preliminary data.</text>
</comment>
<feature type="binding site" evidence="7">
    <location>
        <position position="120"/>
    </location>
    <ligand>
        <name>substrate</name>
    </ligand>
</feature>
<proteinExistence type="inferred from homology"/>
<keyword evidence="2 7" id="KW-0479">Metal-binding</keyword>
<dbReference type="Proteomes" id="UP000661077">
    <property type="component" value="Unassembled WGS sequence"/>
</dbReference>
<feature type="binding site" evidence="7">
    <location>
        <position position="124"/>
    </location>
    <ligand>
        <name>substrate</name>
    </ligand>
</feature>
<dbReference type="InterPro" id="IPR004981">
    <property type="entry name" value="Trp_2_3_dOase"/>
</dbReference>
<keyword evidence="1 7" id="KW-0349">Heme</keyword>